<dbReference type="OrthoDB" id="10609268at2759"/>
<comment type="caution">
    <text evidence="1">The sequence shown here is derived from an EMBL/GenBank/DDBJ whole genome shotgun (WGS) entry which is preliminary data.</text>
</comment>
<organism evidence="1 2">
    <name type="scientific">Phytophthora lilii</name>
    <dbReference type="NCBI Taxonomy" id="2077276"/>
    <lineage>
        <taxon>Eukaryota</taxon>
        <taxon>Sar</taxon>
        <taxon>Stramenopiles</taxon>
        <taxon>Oomycota</taxon>
        <taxon>Peronosporomycetes</taxon>
        <taxon>Peronosporales</taxon>
        <taxon>Peronosporaceae</taxon>
        <taxon>Phytophthora</taxon>
    </lineage>
</organism>
<reference evidence="1" key="1">
    <citation type="submission" date="2023-04" db="EMBL/GenBank/DDBJ databases">
        <title>Phytophthora lilii NBRC 32176.</title>
        <authorList>
            <person name="Ichikawa N."/>
            <person name="Sato H."/>
            <person name="Tonouchi N."/>
        </authorList>
    </citation>
    <scope>NUCLEOTIDE SEQUENCE</scope>
    <source>
        <strain evidence="1">NBRC 32176</strain>
    </source>
</reference>
<accession>A0A9W6TXJ9</accession>
<evidence type="ECO:0000313" key="2">
    <source>
        <dbReference type="Proteomes" id="UP001165083"/>
    </source>
</evidence>
<name>A0A9W6TXJ9_9STRA</name>
<gene>
    <name evidence="1" type="ORF">Plil01_000869800</name>
</gene>
<protein>
    <submittedName>
        <fullName evidence="1">Unnamed protein product</fullName>
    </submittedName>
</protein>
<proteinExistence type="predicted"/>
<keyword evidence="2" id="KW-1185">Reference proteome</keyword>
<dbReference type="AlphaFoldDB" id="A0A9W6TXJ9"/>
<sequence length="127" mass="13755">MRTIAAVVCGKCQLVVKQFDAVVDGLQKGKKPRAVCRELEFCAMERDSAADSALGEGDSSGDYYRGLVGVLKDALRQDQEQVKQLREAAAVGCQQFPDDDTVCAAAAVEFHFVVRETHLPLPSVTPI</sequence>
<dbReference type="Gene3D" id="1.10.225.10">
    <property type="entry name" value="Saposin-like"/>
    <property type="match status" value="1"/>
</dbReference>
<dbReference type="EMBL" id="BSXW01000422">
    <property type="protein sequence ID" value="GMF21934.1"/>
    <property type="molecule type" value="Genomic_DNA"/>
</dbReference>
<dbReference type="Proteomes" id="UP001165083">
    <property type="component" value="Unassembled WGS sequence"/>
</dbReference>
<evidence type="ECO:0000313" key="1">
    <source>
        <dbReference type="EMBL" id="GMF21934.1"/>
    </source>
</evidence>